<feature type="transmembrane region" description="Helical" evidence="1">
    <location>
        <begin position="20"/>
        <end position="43"/>
    </location>
</feature>
<reference evidence="4" key="1">
    <citation type="submission" date="2018-09" db="EMBL/GenBank/DDBJ databases">
        <authorList>
            <person name="Zhu H."/>
        </authorList>
    </citation>
    <scope>NUCLEOTIDE SEQUENCE [LARGE SCALE GENOMIC DNA]</scope>
    <source>
        <strain evidence="4">K2R23-3</strain>
    </source>
</reference>
<dbReference type="Proteomes" id="UP000265725">
    <property type="component" value="Chromosome"/>
</dbReference>
<keyword evidence="1" id="KW-1133">Transmembrane helix</keyword>
<feature type="domain" description="DUF1206" evidence="2">
    <location>
        <begin position="101"/>
        <end position="169"/>
    </location>
</feature>
<protein>
    <submittedName>
        <fullName evidence="3">DUF1206 domain-containing protein</fullName>
    </submittedName>
</protein>
<feature type="domain" description="DUF1206" evidence="2">
    <location>
        <begin position="18"/>
        <end position="85"/>
    </location>
</feature>
<organism evidence="3 4">
    <name type="scientific">Paenisporosarcina cavernae</name>
    <dbReference type="NCBI Taxonomy" id="2320858"/>
    <lineage>
        <taxon>Bacteria</taxon>
        <taxon>Bacillati</taxon>
        <taxon>Bacillota</taxon>
        <taxon>Bacilli</taxon>
        <taxon>Bacillales</taxon>
        <taxon>Caryophanaceae</taxon>
        <taxon>Paenisporosarcina</taxon>
    </lineage>
</organism>
<dbReference type="EMBL" id="CP032418">
    <property type="protein sequence ID" value="AYC28628.1"/>
    <property type="molecule type" value="Genomic_DNA"/>
</dbReference>
<accession>A0A385YSH7</accession>
<proteinExistence type="predicted"/>
<dbReference type="OrthoDB" id="5702018at2"/>
<dbReference type="AlphaFoldDB" id="A0A385YSH7"/>
<keyword evidence="1" id="KW-0472">Membrane</keyword>
<dbReference type="InterPro" id="IPR009597">
    <property type="entry name" value="DUF1206"/>
</dbReference>
<dbReference type="KEGG" id="paek:D3873_01610"/>
<feature type="transmembrane region" description="Helical" evidence="1">
    <location>
        <begin position="197"/>
        <end position="217"/>
    </location>
</feature>
<evidence type="ECO:0000259" key="2">
    <source>
        <dbReference type="Pfam" id="PF06724"/>
    </source>
</evidence>
<keyword evidence="1" id="KW-0812">Transmembrane</keyword>
<feature type="transmembrane region" description="Helical" evidence="1">
    <location>
        <begin position="101"/>
        <end position="122"/>
    </location>
</feature>
<evidence type="ECO:0000313" key="3">
    <source>
        <dbReference type="EMBL" id="AYC28628.1"/>
    </source>
</evidence>
<gene>
    <name evidence="3" type="ORF">D3873_01610</name>
</gene>
<sequence>MGKMKEEVKPWIRRFGRFGYMAKGVVYAMIGILAGLAAIGPGGELTGTSTVLQEIAKMPFGEIVLWIIGIGLIGYIVWDLIKAFKDPENHGTSFKGIIHRIGYFVSGVIYANIAWGAVKLASHTGTTSRGSEKTISAKVMDYPFGVWLIGLVGVIIFLYGAYEFWSGYKMKFLRKIKSHEMSSEEMKVTRHLGRVGMMARGLVLAIIGFFFISTAYTHDPDKSKGLEGALTEVATKPFGMVLLGIVAIGLILYGIFQIIRGRYEIMNFGKHS</sequence>
<feature type="transmembrane region" description="Helical" evidence="1">
    <location>
        <begin position="63"/>
        <end position="81"/>
    </location>
</feature>
<feature type="transmembrane region" description="Helical" evidence="1">
    <location>
        <begin position="142"/>
        <end position="165"/>
    </location>
</feature>
<evidence type="ECO:0000313" key="4">
    <source>
        <dbReference type="Proteomes" id="UP000265725"/>
    </source>
</evidence>
<evidence type="ECO:0000256" key="1">
    <source>
        <dbReference type="SAM" id="Phobius"/>
    </source>
</evidence>
<dbReference type="Pfam" id="PF06724">
    <property type="entry name" value="DUF1206"/>
    <property type="match status" value="3"/>
</dbReference>
<feature type="domain" description="DUF1206" evidence="2">
    <location>
        <begin position="195"/>
        <end position="263"/>
    </location>
</feature>
<name>A0A385YSH7_9BACL</name>
<feature type="transmembrane region" description="Helical" evidence="1">
    <location>
        <begin position="237"/>
        <end position="256"/>
    </location>
</feature>
<keyword evidence="4" id="KW-1185">Reference proteome</keyword>